<evidence type="ECO:0008006" key="3">
    <source>
        <dbReference type="Google" id="ProtNLM"/>
    </source>
</evidence>
<dbReference type="RefSeq" id="WP_108900419.1">
    <property type="nucleotide sequence ID" value="NZ_CP029185.2"/>
</dbReference>
<organism evidence="1 2">
    <name type="scientific">Limnobaculum parvum</name>
    <dbReference type="NCBI Taxonomy" id="2172103"/>
    <lineage>
        <taxon>Bacteria</taxon>
        <taxon>Pseudomonadati</taxon>
        <taxon>Pseudomonadota</taxon>
        <taxon>Gammaproteobacteria</taxon>
        <taxon>Enterobacterales</taxon>
        <taxon>Budviciaceae</taxon>
        <taxon>Limnobaculum</taxon>
    </lineage>
</organism>
<dbReference type="AlphaFoldDB" id="A0A2Y9TXF3"/>
<dbReference type="Proteomes" id="UP000244908">
    <property type="component" value="Chromosome"/>
</dbReference>
<protein>
    <recommendedName>
        <fullName evidence="3">Cell division protein FtsH</fullName>
    </recommendedName>
</protein>
<reference evidence="1 2" key="1">
    <citation type="journal article" date="2019" name="Int. J. Syst. Evol. Microbiol.">
        <title>Limnobaculum parvum gen. nov., sp. nov., isolated from a freshwater lake.</title>
        <authorList>
            <person name="Baek C."/>
            <person name="Shin S.K."/>
            <person name="Yi H."/>
        </authorList>
    </citation>
    <scope>NUCLEOTIDE SEQUENCE [LARGE SCALE GENOMIC DNA]</scope>
    <source>
        <strain evidence="1 2">HYN0051</strain>
    </source>
</reference>
<evidence type="ECO:0000313" key="2">
    <source>
        <dbReference type="Proteomes" id="UP000244908"/>
    </source>
</evidence>
<gene>
    <name evidence="1" type="ORF">HYN51_07115</name>
</gene>
<dbReference type="EMBL" id="CP029185">
    <property type="protein sequence ID" value="AWH88346.1"/>
    <property type="molecule type" value="Genomic_DNA"/>
</dbReference>
<evidence type="ECO:0000313" key="1">
    <source>
        <dbReference type="EMBL" id="AWH88346.1"/>
    </source>
</evidence>
<accession>A0A2Y9TXF3</accession>
<proteinExistence type="predicted"/>
<keyword evidence="2" id="KW-1185">Reference proteome</keyword>
<dbReference type="KEGG" id="lpv:HYN51_07115"/>
<dbReference type="Pfam" id="PF13997">
    <property type="entry name" value="YqjK"/>
    <property type="match status" value="1"/>
</dbReference>
<sequence length="94" mass="10945">MNKQQRERKKNLLLQDIARQRSDLAQSRQAWLEQTQPFDRGWLALTQYPIITATSLGVAVVYGLRHPRKLILWGRRALGIWSTVNFVKNSLNSK</sequence>
<dbReference type="InterPro" id="IPR025612">
    <property type="entry name" value="YqjK"/>
</dbReference>
<dbReference type="OrthoDB" id="6504948at2"/>
<name>A0A2Y9TXF3_9GAMM</name>